<dbReference type="OrthoDB" id="1658288at2759"/>
<dbReference type="AlphaFoldDB" id="A0A8K0RFC9"/>
<protein>
    <submittedName>
        <fullName evidence="1">Uncharacterized protein</fullName>
    </submittedName>
</protein>
<dbReference type="Pfam" id="PF20174">
    <property type="entry name" value="DUF6540"/>
    <property type="match status" value="1"/>
</dbReference>
<reference evidence="1" key="1">
    <citation type="journal article" date="2021" name="Nat. Commun.">
        <title>Genetic determinants of endophytism in the Arabidopsis root mycobiome.</title>
        <authorList>
            <person name="Mesny F."/>
            <person name="Miyauchi S."/>
            <person name="Thiergart T."/>
            <person name="Pickel B."/>
            <person name="Atanasova L."/>
            <person name="Karlsson M."/>
            <person name="Huettel B."/>
            <person name="Barry K.W."/>
            <person name="Haridas S."/>
            <person name="Chen C."/>
            <person name="Bauer D."/>
            <person name="Andreopoulos W."/>
            <person name="Pangilinan J."/>
            <person name="LaButti K."/>
            <person name="Riley R."/>
            <person name="Lipzen A."/>
            <person name="Clum A."/>
            <person name="Drula E."/>
            <person name="Henrissat B."/>
            <person name="Kohler A."/>
            <person name="Grigoriev I.V."/>
            <person name="Martin F.M."/>
            <person name="Hacquard S."/>
        </authorList>
    </citation>
    <scope>NUCLEOTIDE SEQUENCE</scope>
    <source>
        <strain evidence="1">MPI-SDFR-AT-0120</strain>
    </source>
</reference>
<sequence length="202" mass="22794">MSTRTVYLLIYPGQSGQRAHFAIWVPYEEGGSEGTVIHVVGAPMAGFSLQFKRCYNPADTRRLTNLVPIGSVVAQNVHDFQGGRVEDTTPRGNIELAAAQVQPPRASANFLAPVNDTTNRRCQEWTTDYVRRLVALQYIDESAIAIVHARRDAPDYGIRLRPVAARPQQDQQQSAAAAPVWIWDAERREHKRWDGEKWVWQS</sequence>
<dbReference type="Proteomes" id="UP000813461">
    <property type="component" value="Unassembled WGS sequence"/>
</dbReference>
<evidence type="ECO:0000313" key="2">
    <source>
        <dbReference type="Proteomes" id="UP000813461"/>
    </source>
</evidence>
<dbReference type="EMBL" id="JAGMVJ010000003">
    <property type="protein sequence ID" value="KAH7092036.1"/>
    <property type="molecule type" value="Genomic_DNA"/>
</dbReference>
<gene>
    <name evidence="1" type="ORF">FB567DRAFT_588349</name>
</gene>
<dbReference type="InterPro" id="IPR046670">
    <property type="entry name" value="DUF6540"/>
</dbReference>
<comment type="caution">
    <text evidence="1">The sequence shown here is derived from an EMBL/GenBank/DDBJ whole genome shotgun (WGS) entry which is preliminary data.</text>
</comment>
<organism evidence="1 2">
    <name type="scientific">Paraphoma chrysanthemicola</name>
    <dbReference type="NCBI Taxonomy" id="798071"/>
    <lineage>
        <taxon>Eukaryota</taxon>
        <taxon>Fungi</taxon>
        <taxon>Dikarya</taxon>
        <taxon>Ascomycota</taxon>
        <taxon>Pezizomycotina</taxon>
        <taxon>Dothideomycetes</taxon>
        <taxon>Pleosporomycetidae</taxon>
        <taxon>Pleosporales</taxon>
        <taxon>Pleosporineae</taxon>
        <taxon>Phaeosphaeriaceae</taxon>
        <taxon>Paraphoma</taxon>
    </lineage>
</organism>
<name>A0A8K0RFC9_9PLEO</name>
<evidence type="ECO:0000313" key="1">
    <source>
        <dbReference type="EMBL" id="KAH7092036.1"/>
    </source>
</evidence>
<accession>A0A8K0RFC9</accession>
<keyword evidence="2" id="KW-1185">Reference proteome</keyword>
<proteinExistence type="predicted"/>